<evidence type="ECO:0000256" key="2">
    <source>
        <dbReference type="ARBA" id="ARBA00022801"/>
    </source>
</evidence>
<dbReference type="KEGG" id="erz:ER308_10915"/>
<dbReference type="InterPro" id="IPR020084">
    <property type="entry name" value="NUDIX_hydrolase_CS"/>
</dbReference>
<sequence length="155" mass="17664">MLRGMPRYPTKRAVSAGGIVVDPRADGWWVLLIARRNAAGELQWTLPKGGLEPDEDHETAALREVAEETGIECRIEEKLGVIDYWFVWRDDRVRYHKFVHYYRMAAVGGDPSARDDEAEEVRWLPIDDALACMAHPNERDLVRKAVPEHGRADAT</sequence>
<dbReference type="PROSITE" id="PS51462">
    <property type="entry name" value="NUDIX"/>
    <property type="match status" value="1"/>
</dbReference>
<feature type="domain" description="Nudix hydrolase" evidence="4">
    <location>
        <begin position="11"/>
        <end position="147"/>
    </location>
</feature>
<evidence type="ECO:0000256" key="1">
    <source>
        <dbReference type="ARBA" id="ARBA00005582"/>
    </source>
</evidence>
<dbReference type="AlphaFoldDB" id="A0A411YFR3"/>
<dbReference type="PROSITE" id="PS00893">
    <property type="entry name" value="NUDIX_BOX"/>
    <property type="match status" value="1"/>
</dbReference>
<dbReference type="InterPro" id="IPR000086">
    <property type="entry name" value="NUDIX_hydrolase_dom"/>
</dbReference>
<organism evidence="5 6">
    <name type="scientific">Egibacter rhizosphaerae</name>
    <dbReference type="NCBI Taxonomy" id="1670831"/>
    <lineage>
        <taxon>Bacteria</taxon>
        <taxon>Bacillati</taxon>
        <taxon>Actinomycetota</taxon>
        <taxon>Nitriliruptoria</taxon>
        <taxon>Egibacterales</taxon>
        <taxon>Egibacteraceae</taxon>
        <taxon>Egibacter</taxon>
    </lineage>
</organism>
<dbReference type="InterPro" id="IPR015797">
    <property type="entry name" value="NUDIX_hydrolase-like_dom_sf"/>
</dbReference>
<dbReference type="PANTHER" id="PTHR43736">
    <property type="entry name" value="ADP-RIBOSE PYROPHOSPHATASE"/>
    <property type="match status" value="1"/>
</dbReference>
<dbReference type="Gene3D" id="3.90.79.10">
    <property type="entry name" value="Nucleoside Triphosphate Pyrophosphohydrolase"/>
    <property type="match status" value="1"/>
</dbReference>
<dbReference type="GO" id="GO:0016787">
    <property type="term" value="F:hydrolase activity"/>
    <property type="evidence" value="ECO:0007669"/>
    <property type="project" value="UniProtKB-KW"/>
</dbReference>
<dbReference type="OrthoDB" id="9816289at2"/>
<proteinExistence type="inferred from homology"/>
<dbReference type="Pfam" id="PF00293">
    <property type="entry name" value="NUDIX"/>
    <property type="match status" value="1"/>
</dbReference>
<dbReference type="PRINTS" id="PR00502">
    <property type="entry name" value="NUDIXFAMILY"/>
</dbReference>
<evidence type="ECO:0000259" key="4">
    <source>
        <dbReference type="PROSITE" id="PS51462"/>
    </source>
</evidence>
<comment type="similarity">
    <text evidence="1 3">Belongs to the Nudix hydrolase family.</text>
</comment>
<accession>A0A411YFR3</accession>
<evidence type="ECO:0000313" key="5">
    <source>
        <dbReference type="EMBL" id="QBI20019.1"/>
    </source>
</evidence>
<dbReference type="EMBL" id="CP036402">
    <property type="protein sequence ID" value="QBI20019.1"/>
    <property type="molecule type" value="Genomic_DNA"/>
</dbReference>
<dbReference type="InterPro" id="IPR020476">
    <property type="entry name" value="Nudix_hydrolase"/>
</dbReference>
<keyword evidence="2 3" id="KW-0378">Hydrolase</keyword>
<gene>
    <name evidence="5" type="ORF">ER308_10915</name>
</gene>
<dbReference type="SUPFAM" id="SSF55811">
    <property type="entry name" value="Nudix"/>
    <property type="match status" value="1"/>
</dbReference>
<name>A0A411YFR3_9ACTN</name>
<protein>
    <submittedName>
        <fullName evidence="5">NUDIX hydrolase</fullName>
    </submittedName>
</protein>
<dbReference type="PANTHER" id="PTHR43736:SF1">
    <property type="entry name" value="DIHYDRONEOPTERIN TRIPHOSPHATE DIPHOSPHATASE"/>
    <property type="match status" value="1"/>
</dbReference>
<reference evidence="5 6" key="1">
    <citation type="submission" date="2019-01" db="EMBL/GenBank/DDBJ databases">
        <title>Egibacter rhizosphaerae EGI 80759T.</title>
        <authorList>
            <person name="Chen D.-D."/>
            <person name="Tian Y."/>
            <person name="Jiao J.-Y."/>
            <person name="Zhang X.-T."/>
            <person name="Zhang Y.-G."/>
            <person name="Zhang Y."/>
            <person name="Xiao M."/>
            <person name="Shu W.-S."/>
            <person name="Li W.-J."/>
        </authorList>
    </citation>
    <scope>NUCLEOTIDE SEQUENCE [LARGE SCALE GENOMIC DNA]</scope>
    <source>
        <strain evidence="5 6">EGI 80759</strain>
    </source>
</reference>
<evidence type="ECO:0000256" key="3">
    <source>
        <dbReference type="RuleBase" id="RU003476"/>
    </source>
</evidence>
<keyword evidence="6" id="KW-1185">Reference proteome</keyword>
<evidence type="ECO:0000313" key="6">
    <source>
        <dbReference type="Proteomes" id="UP000291469"/>
    </source>
</evidence>
<dbReference type="Proteomes" id="UP000291469">
    <property type="component" value="Chromosome"/>
</dbReference>
<dbReference type="CDD" id="cd03673">
    <property type="entry name" value="NUDIX_Ap6A_hydrolase"/>
    <property type="match status" value="1"/>
</dbReference>